<evidence type="ECO:0000256" key="1">
    <source>
        <dbReference type="SAM" id="MobiDB-lite"/>
    </source>
</evidence>
<dbReference type="EMBL" id="JAANNP010000001">
    <property type="protein sequence ID" value="NHC12436.1"/>
    <property type="molecule type" value="Genomic_DNA"/>
</dbReference>
<feature type="region of interest" description="Disordered" evidence="1">
    <location>
        <begin position="34"/>
        <end position="127"/>
    </location>
</feature>
<keyword evidence="4" id="KW-1185">Reference proteome</keyword>
<dbReference type="Pfam" id="PF11241">
    <property type="entry name" value="DUF3043"/>
    <property type="match status" value="1"/>
</dbReference>
<protein>
    <submittedName>
        <fullName evidence="3">DUF3043 domain-containing protein</fullName>
    </submittedName>
</protein>
<reference evidence="3 4" key="1">
    <citation type="submission" date="2020-03" db="EMBL/GenBank/DDBJ databases">
        <title>Two novel Motilibacter sp.</title>
        <authorList>
            <person name="Liu S."/>
        </authorList>
    </citation>
    <scope>NUCLEOTIDE SEQUENCE [LARGE SCALE GENOMIC DNA]</scope>
    <source>
        <strain evidence="3 4">E257</strain>
    </source>
</reference>
<proteinExistence type="predicted"/>
<organism evidence="3 4">
    <name type="scientific">Motilibacter deserti</name>
    <dbReference type="NCBI Taxonomy" id="2714956"/>
    <lineage>
        <taxon>Bacteria</taxon>
        <taxon>Bacillati</taxon>
        <taxon>Actinomycetota</taxon>
        <taxon>Actinomycetes</taxon>
        <taxon>Motilibacterales</taxon>
        <taxon>Motilibacteraceae</taxon>
        <taxon>Motilibacter</taxon>
    </lineage>
</organism>
<name>A0ABX0GRQ0_9ACTN</name>
<feature type="compositionally biased region" description="Basic and acidic residues" evidence="1">
    <location>
        <begin position="84"/>
        <end position="127"/>
    </location>
</feature>
<keyword evidence="2" id="KW-1133">Transmembrane helix</keyword>
<sequence length="245" mass="27179">MPAPLRPLRAAGPGLSRSSCIRATAVLACPSPVRRTSTLSRVIRRRSSPSPVDDPLVKVPAAGAVDEGADSVGKAGGKGRPTPKRAEAEKQRRQAVRPPKDRKEAMRLQRERARQERQQRVEALRRGDERALPARDRGPVRKFVRDWVDSRWNLAELFLPMAVVVVVLSFVPVAAVQVGSIYVMFLMFVGIIIDAFITGARLRRILPARFPNEQRKGAVAYAVLRALQLRRLRLPAPQVPRGTKV</sequence>
<dbReference type="InterPro" id="IPR021403">
    <property type="entry name" value="DUF3043"/>
</dbReference>
<dbReference type="Proteomes" id="UP000800981">
    <property type="component" value="Unassembled WGS sequence"/>
</dbReference>
<evidence type="ECO:0000313" key="4">
    <source>
        <dbReference type="Proteomes" id="UP000800981"/>
    </source>
</evidence>
<evidence type="ECO:0000256" key="2">
    <source>
        <dbReference type="SAM" id="Phobius"/>
    </source>
</evidence>
<feature type="compositionally biased region" description="Low complexity" evidence="1">
    <location>
        <begin position="48"/>
        <end position="60"/>
    </location>
</feature>
<keyword evidence="2" id="KW-0472">Membrane</keyword>
<accession>A0ABX0GRQ0</accession>
<feature type="transmembrane region" description="Helical" evidence="2">
    <location>
        <begin position="181"/>
        <end position="200"/>
    </location>
</feature>
<evidence type="ECO:0000313" key="3">
    <source>
        <dbReference type="EMBL" id="NHC12436.1"/>
    </source>
</evidence>
<comment type="caution">
    <text evidence="3">The sequence shown here is derived from an EMBL/GenBank/DDBJ whole genome shotgun (WGS) entry which is preliminary data.</text>
</comment>
<feature type="transmembrane region" description="Helical" evidence="2">
    <location>
        <begin position="157"/>
        <end position="175"/>
    </location>
</feature>
<gene>
    <name evidence="3" type="ORF">G9H71_01390</name>
</gene>
<keyword evidence="2" id="KW-0812">Transmembrane</keyword>